<reference evidence="2 3" key="1">
    <citation type="journal article" date="2019" name="Commun. Biol.">
        <title>The bagworm genome reveals a unique fibroin gene that provides high tensile strength.</title>
        <authorList>
            <person name="Kono N."/>
            <person name="Nakamura H."/>
            <person name="Ohtoshi R."/>
            <person name="Tomita M."/>
            <person name="Numata K."/>
            <person name="Arakawa K."/>
        </authorList>
    </citation>
    <scope>NUCLEOTIDE SEQUENCE [LARGE SCALE GENOMIC DNA]</scope>
</reference>
<feature type="compositionally biased region" description="Polar residues" evidence="1">
    <location>
        <begin position="99"/>
        <end position="111"/>
    </location>
</feature>
<gene>
    <name evidence="2" type="ORF">EVAR_18253_1</name>
</gene>
<name>A0A4C1UKX4_EUMVA</name>
<dbReference type="EMBL" id="BGZK01000182">
    <property type="protein sequence ID" value="GBP26616.1"/>
    <property type="molecule type" value="Genomic_DNA"/>
</dbReference>
<sequence length="111" mass="12543">MATPRGNERAQVHVFTQNWPQARRRGRDAEPPGRDQRTVLRQKKAEIGYYPVTFEGSSEVSFDDAPGNRGTYFTVTVKTAKSFHQRADVPACPPKPVIQSDSQEYSSINKF</sequence>
<evidence type="ECO:0000313" key="3">
    <source>
        <dbReference type="Proteomes" id="UP000299102"/>
    </source>
</evidence>
<comment type="caution">
    <text evidence="2">The sequence shown here is derived from an EMBL/GenBank/DDBJ whole genome shotgun (WGS) entry which is preliminary data.</text>
</comment>
<proteinExistence type="predicted"/>
<evidence type="ECO:0000256" key="1">
    <source>
        <dbReference type="SAM" id="MobiDB-lite"/>
    </source>
</evidence>
<protein>
    <submittedName>
        <fullName evidence="2">Uncharacterized protein</fullName>
    </submittedName>
</protein>
<dbReference type="AlphaFoldDB" id="A0A4C1UKX4"/>
<feature type="region of interest" description="Disordered" evidence="1">
    <location>
        <begin position="92"/>
        <end position="111"/>
    </location>
</feature>
<organism evidence="2 3">
    <name type="scientific">Eumeta variegata</name>
    <name type="common">Bagworm moth</name>
    <name type="synonym">Eumeta japonica</name>
    <dbReference type="NCBI Taxonomy" id="151549"/>
    <lineage>
        <taxon>Eukaryota</taxon>
        <taxon>Metazoa</taxon>
        <taxon>Ecdysozoa</taxon>
        <taxon>Arthropoda</taxon>
        <taxon>Hexapoda</taxon>
        <taxon>Insecta</taxon>
        <taxon>Pterygota</taxon>
        <taxon>Neoptera</taxon>
        <taxon>Endopterygota</taxon>
        <taxon>Lepidoptera</taxon>
        <taxon>Glossata</taxon>
        <taxon>Ditrysia</taxon>
        <taxon>Tineoidea</taxon>
        <taxon>Psychidae</taxon>
        <taxon>Oiketicinae</taxon>
        <taxon>Eumeta</taxon>
    </lineage>
</organism>
<evidence type="ECO:0000313" key="2">
    <source>
        <dbReference type="EMBL" id="GBP26616.1"/>
    </source>
</evidence>
<keyword evidence="3" id="KW-1185">Reference proteome</keyword>
<accession>A0A4C1UKX4</accession>
<dbReference type="Proteomes" id="UP000299102">
    <property type="component" value="Unassembled WGS sequence"/>
</dbReference>